<sequence length="321" mass="35135">MQKAASRILMILAMILLGLTLVSCSNPEQKPQVKGNKDDSQAYQTEPTISLYINETKQTEKIKLEKYLEGVVAAEMDPAWPQNSLAAQAILARTFTLKKIQDGGVKAYGTDASTSVEEFQAYDPSRINDRVRKAVRDTRGEVLTYQGAYINGWFFADGGGQTASSAVEGLEFRKEKAPYITSVKDPGETITEPENKSWTASFDLATVRKKVKETAGNDPGPVQSAAILEKGPSGRAMKVKINDVTLSAPALRLALGNDQMRSSLIDKFAIENGKLVIHGKGYGHGVGMSQWGARALAEQGKSAQEIVQYWFKDVELKKAWK</sequence>
<dbReference type="Pfam" id="PF08486">
    <property type="entry name" value="SpoIID"/>
    <property type="match status" value="1"/>
</dbReference>
<comment type="caution">
    <text evidence="2">The sequence shown here is derived from an EMBL/GenBank/DDBJ whole genome shotgun (WGS) entry which is preliminary data.</text>
</comment>
<dbReference type="NCBIfam" id="TIGR02669">
    <property type="entry name" value="SpoIID_LytB"/>
    <property type="match status" value="1"/>
</dbReference>
<protein>
    <submittedName>
        <fullName evidence="2">SpoIID/LytB domain-containing protein</fullName>
    </submittedName>
</protein>
<name>A0ABT1Y6M2_9FIRM</name>
<dbReference type="Proteomes" id="UP001524944">
    <property type="component" value="Unassembled WGS sequence"/>
</dbReference>
<reference evidence="2 3" key="1">
    <citation type="submission" date="2022-08" db="EMBL/GenBank/DDBJ databases">
        <title>Proteogenomics of the novel Dehalobacterium formicoaceticum strain EZ94 highlights a key role of methyltransferases during anaerobic dichloromethane degradation.</title>
        <authorList>
            <person name="Wasmund K."/>
        </authorList>
    </citation>
    <scope>NUCLEOTIDE SEQUENCE [LARGE SCALE GENOMIC DNA]</scope>
    <source>
        <strain evidence="2 3">EZ94</strain>
    </source>
</reference>
<dbReference type="EMBL" id="JANPWE010000003">
    <property type="protein sequence ID" value="MCR6545336.1"/>
    <property type="molecule type" value="Genomic_DNA"/>
</dbReference>
<evidence type="ECO:0000313" key="3">
    <source>
        <dbReference type="Proteomes" id="UP001524944"/>
    </source>
</evidence>
<dbReference type="InterPro" id="IPR013486">
    <property type="entry name" value="SpoIID/LytB"/>
</dbReference>
<dbReference type="InterPro" id="IPR013693">
    <property type="entry name" value="SpoIID/LytB_N"/>
</dbReference>
<proteinExistence type="predicted"/>
<evidence type="ECO:0000259" key="1">
    <source>
        <dbReference type="Pfam" id="PF08486"/>
    </source>
</evidence>
<gene>
    <name evidence="2" type="ORF">NVS47_07375</name>
</gene>
<feature type="domain" description="Sporulation stage II protein D amidase enhancer LytB N-terminal" evidence="1">
    <location>
        <begin position="54"/>
        <end position="145"/>
    </location>
</feature>
<keyword evidence="3" id="KW-1185">Reference proteome</keyword>
<accession>A0ABT1Y6M2</accession>
<dbReference type="PROSITE" id="PS51257">
    <property type="entry name" value="PROKAR_LIPOPROTEIN"/>
    <property type="match status" value="1"/>
</dbReference>
<dbReference type="RefSeq" id="WP_089609382.1">
    <property type="nucleotide sequence ID" value="NZ_CP022121.1"/>
</dbReference>
<organism evidence="2 3">
    <name type="scientific">Dehalobacterium formicoaceticum</name>
    <dbReference type="NCBI Taxonomy" id="51515"/>
    <lineage>
        <taxon>Bacteria</taxon>
        <taxon>Bacillati</taxon>
        <taxon>Bacillota</taxon>
        <taxon>Clostridia</taxon>
        <taxon>Eubacteriales</taxon>
        <taxon>Peptococcaceae</taxon>
        <taxon>Dehalobacterium</taxon>
    </lineage>
</organism>
<evidence type="ECO:0000313" key="2">
    <source>
        <dbReference type="EMBL" id="MCR6545336.1"/>
    </source>
</evidence>